<name>A0ABX8B0E9_9BACT</name>
<reference evidence="1 2" key="1">
    <citation type="submission" date="2021-03" db="EMBL/GenBank/DDBJ databases">
        <title>Genomic and phenotypic characterization of Chloracidobacterium isolates provides evidence for multiple species.</title>
        <authorList>
            <person name="Saini M.K."/>
            <person name="Costas A.M.G."/>
            <person name="Tank M."/>
            <person name="Bryant D.A."/>
        </authorList>
    </citation>
    <scope>NUCLEOTIDE SEQUENCE [LARGE SCALE GENOMIC DNA]</scope>
    <source>
        <strain evidence="1 2">N</strain>
    </source>
</reference>
<dbReference type="SUPFAM" id="SSF56059">
    <property type="entry name" value="Glutathione synthetase ATP-binding domain-like"/>
    <property type="match status" value="1"/>
</dbReference>
<dbReference type="EMBL" id="CP072642">
    <property type="protein sequence ID" value="QUV93225.1"/>
    <property type="molecule type" value="Genomic_DNA"/>
</dbReference>
<keyword evidence="2" id="KW-1185">Reference proteome</keyword>
<organism evidence="1 2">
    <name type="scientific">Chloracidobacterium sp. N</name>
    <dbReference type="NCBI Taxonomy" id="2821540"/>
    <lineage>
        <taxon>Bacteria</taxon>
        <taxon>Pseudomonadati</taxon>
        <taxon>Acidobacteriota</taxon>
        <taxon>Terriglobia</taxon>
        <taxon>Terriglobales</taxon>
        <taxon>Acidobacteriaceae</taxon>
        <taxon>Chloracidobacterium</taxon>
        <taxon>Chloracidobacterium aggregatum</taxon>
    </lineage>
</organism>
<gene>
    <name evidence="1" type="ORF">J8C05_07520</name>
</gene>
<evidence type="ECO:0000313" key="1">
    <source>
        <dbReference type="EMBL" id="QUV93225.1"/>
    </source>
</evidence>
<proteinExistence type="predicted"/>
<dbReference type="Proteomes" id="UP000677668">
    <property type="component" value="Chromosome 1"/>
</dbReference>
<protein>
    <submittedName>
        <fullName evidence="1">Glutathionylspermidine synthase family protein</fullName>
    </submittedName>
</protein>
<sequence length="415" mass="46634">MDDYADFARAVYATGVLSDPWLWGEPRFRLQGVVISPELAARLAEAAEAVTYLHQALVEILLDAPDGVTSFYRLTPFQNLMWHASGGLWHGMARADLFLCTDGHIRCCELNSDTPSGQPEAVWLNRLRQAAHPGLDDPNAHFPTRFVAMLHESHAKRTEAPLTRVGIVYPTELTEDLCMITAFSQWLEAENIQVITGSPYNLRRTPTGVALLGEPVDLVLRHYKTDWWGERLPVWADAEGYPDDEPLTEPLLALLDADLQGQVTVVNPFGAVITQNKFSLAFFWEEMTRFPAEARDIIRRFIPETYRLVHMDTERLLDEREQWVLKSNYGCEGAETVCGAFVTPEIWEKTVELALPEHFVVQRFFEVQADAEGWLPNYGVFVLGGSAAGFFTRLSRASTEYNAITAPTFIGPGCL</sequence>
<dbReference type="RefSeq" id="WP_211421623.1">
    <property type="nucleotide sequence ID" value="NZ_CP072642.1"/>
</dbReference>
<accession>A0ABX8B0E9</accession>
<evidence type="ECO:0000313" key="2">
    <source>
        <dbReference type="Proteomes" id="UP000677668"/>
    </source>
</evidence>